<comment type="similarity">
    <text evidence="1">Belongs to the asp23 family.</text>
</comment>
<dbReference type="FunCoup" id="U2EFS6">
    <property type="interactions" value="12"/>
</dbReference>
<name>U2EFS6_9MOLU</name>
<dbReference type="InParanoid" id="U2EFS6"/>
<dbReference type="eggNOG" id="COG1302">
    <property type="taxonomic scope" value="Bacteria"/>
</dbReference>
<dbReference type="Pfam" id="PF03780">
    <property type="entry name" value="Asp23"/>
    <property type="match status" value="1"/>
</dbReference>
<dbReference type="PANTHER" id="PTHR34297">
    <property type="entry name" value="HYPOTHETICAL CYTOSOLIC PROTEIN-RELATED"/>
    <property type="match status" value="1"/>
</dbReference>
<dbReference type="InterPro" id="IPR005531">
    <property type="entry name" value="Asp23"/>
</dbReference>
<dbReference type="STRING" id="1033810.HLPCO_000444"/>
<evidence type="ECO:0000313" key="2">
    <source>
        <dbReference type="EMBL" id="ERJ13778.1"/>
    </source>
</evidence>
<accession>U2EFS6</accession>
<keyword evidence="3" id="KW-1185">Reference proteome</keyword>
<reference evidence="2 3" key="1">
    <citation type="journal article" date="2011" name="J. Bacteriol.">
        <title>Genome sequence of Haloplasma contractile, an unusual contractile bacterium from a deep-sea anoxic brine lake.</title>
        <authorList>
            <person name="Antunes A."/>
            <person name="Alam I."/>
            <person name="El Dorry H."/>
            <person name="Siam R."/>
            <person name="Robertson A."/>
            <person name="Bajic V.B."/>
            <person name="Stingl U."/>
        </authorList>
    </citation>
    <scope>NUCLEOTIDE SEQUENCE [LARGE SCALE GENOMIC DNA]</scope>
    <source>
        <strain evidence="2 3">SSD-17B</strain>
    </source>
</reference>
<dbReference type="AlphaFoldDB" id="U2EFS6"/>
<reference evidence="2 3" key="2">
    <citation type="journal article" date="2013" name="PLoS ONE">
        <title>INDIGO - INtegrated Data Warehouse of MIcrobial GenOmes with Examples from the Red Sea Extremophiles.</title>
        <authorList>
            <person name="Alam I."/>
            <person name="Antunes A."/>
            <person name="Kamau A.A."/>
            <person name="Ba Alawi W."/>
            <person name="Kalkatawi M."/>
            <person name="Stingl U."/>
            <person name="Bajic V.B."/>
        </authorList>
    </citation>
    <scope>NUCLEOTIDE SEQUENCE [LARGE SCALE GENOMIC DNA]</scope>
    <source>
        <strain evidence="2 3">SSD-17B</strain>
    </source>
</reference>
<dbReference type="OrthoDB" id="9793465at2"/>
<dbReference type="Proteomes" id="UP000005707">
    <property type="component" value="Unassembled WGS sequence"/>
</dbReference>
<evidence type="ECO:0000256" key="1">
    <source>
        <dbReference type="ARBA" id="ARBA00005721"/>
    </source>
</evidence>
<dbReference type="EMBL" id="AFNU02000001">
    <property type="protein sequence ID" value="ERJ13778.1"/>
    <property type="molecule type" value="Genomic_DNA"/>
</dbReference>
<organism evidence="2 3">
    <name type="scientific">Haloplasma contractile SSD-17B</name>
    <dbReference type="NCBI Taxonomy" id="1033810"/>
    <lineage>
        <taxon>Bacteria</taxon>
        <taxon>Bacillati</taxon>
        <taxon>Mycoplasmatota</taxon>
        <taxon>Mollicutes</taxon>
        <taxon>Haloplasmatales</taxon>
        <taxon>Haloplasmataceae</taxon>
        <taxon>Haloplasma</taxon>
    </lineage>
</organism>
<proteinExistence type="inferred from homology"/>
<comment type="caution">
    <text evidence="2">The sequence shown here is derived from an EMBL/GenBank/DDBJ whole genome shotgun (WGS) entry which is preliminary data.</text>
</comment>
<protein>
    <submittedName>
        <fullName evidence="2">Ral stress protein Gls24 family protein</fullName>
    </submittedName>
</protein>
<sequence length="123" mass="13877">MEVKYIQLDVDHNNKQHYGDINVNLKVIEVIASNAAEEVDGVSLMHEKITKVVTDAFNRNHRKGVSAELVKNGIVIDVYIDVKYGASIHKVSSKVQENIKQAIFNMTLLEVSKVYVHVVNINF</sequence>
<dbReference type="PANTHER" id="PTHR34297:SF1">
    <property type="entry name" value="ASP23_GLS24 FAMILY ENVELOPE STRESS RESPONSE PROTEIN"/>
    <property type="match status" value="1"/>
</dbReference>
<evidence type="ECO:0000313" key="3">
    <source>
        <dbReference type="Proteomes" id="UP000005707"/>
    </source>
</evidence>
<dbReference type="RefSeq" id="WP_008826116.1">
    <property type="nucleotide sequence ID" value="NZ_AFNU02000001.1"/>
</dbReference>
<gene>
    <name evidence="2" type="ORF">HLPCO_000444</name>
</gene>